<comment type="caution">
    <text evidence="1">The sequence shown here is derived from an EMBL/GenBank/DDBJ whole genome shotgun (WGS) entry which is preliminary data.</text>
</comment>
<feature type="non-terminal residue" evidence="1">
    <location>
        <position position="370"/>
    </location>
</feature>
<dbReference type="AlphaFoldDB" id="A0A821Y626"/>
<evidence type="ECO:0000313" key="2">
    <source>
        <dbReference type="Proteomes" id="UP000663848"/>
    </source>
</evidence>
<dbReference type="EMBL" id="CAJOBR010023792">
    <property type="protein sequence ID" value="CAF4957078.1"/>
    <property type="molecule type" value="Genomic_DNA"/>
</dbReference>
<dbReference type="Proteomes" id="UP000663848">
    <property type="component" value="Unassembled WGS sequence"/>
</dbReference>
<gene>
    <name evidence="1" type="ORF">QYT958_LOCUS33950</name>
</gene>
<name>A0A821Y626_9BILA</name>
<organism evidence="1 2">
    <name type="scientific">Rotaria socialis</name>
    <dbReference type="NCBI Taxonomy" id="392032"/>
    <lineage>
        <taxon>Eukaryota</taxon>
        <taxon>Metazoa</taxon>
        <taxon>Spiralia</taxon>
        <taxon>Gnathifera</taxon>
        <taxon>Rotifera</taxon>
        <taxon>Eurotatoria</taxon>
        <taxon>Bdelloidea</taxon>
        <taxon>Philodinida</taxon>
        <taxon>Philodinidae</taxon>
        <taxon>Rotaria</taxon>
    </lineage>
</organism>
<evidence type="ECO:0000313" key="1">
    <source>
        <dbReference type="EMBL" id="CAF4957078.1"/>
    </source>
</evidence>
<protein>
    <submittedName>
        <fullName evidence="1">Uncharacterized protein</fullName>
    </submittedName>
</protein>
<accession>A0A821Y626</accession>
<reference evidence="1" key="1">
    <citation type="submission" date="2021-02" db="EMBL/GenBank/DDBJ databases">
        <authorList>
            <person name="Nowell W R."/>
        </authorList>
    </citation>
    <scope>NUCLEOTIDE SEQUENCE</scope>
</reference>
<feature type="non-terminal residue" evidence="1">
    <location>
        <position position="1"/>
    </location>
</feature>
<sequence>VHLHCGPREKVGAPLLSNSFLSPSISTPFDHGWSRLAFNNPPNPTTPINSNSHMMGMRLTTTTTTNITPQSNINANYKINTSTAVGAFTYPHGALTTFELAYGPNGWYLKHPVNALNKTLLNFLLTKTPTAPQVSVSKWNFTWFYTRPRRTKLFTTTASSSRTTNITNLANITSIQNATYATDTKKQPTNISTITLEQTATAISTTTTITTISTSTAKTPTAHQRLLFTHQPWVYHSSNSYLSYTTTTITTTTKPIIISSTQTPSLSSTAAGTVPFPTPWYSPAGPFDWWQWQWHTKKTLSTSEKNYYNTQPLTAATQFTLSTQKTSTTLTNTITTPSTTSITSTNTITTPSTISITSTNSSITSTSTDT</sequence>
<proteinExistence type="predicted"/>